<organism evidence="7 8">
    <name type="scientific">Pontibacter korlensis</name>
    <dbReference type="NCBI Taxonomy" id="400092"/>
    <lineage>
        <taxon>Bacteria</taxon>
        <taxon>Pseudomonadati</taxon>
        <taxon>Bacteroidota</taxon>
        <taxon>Cytophagia</taxon>
        <taxon>Cytophagales</taxon>
        <taxon>Hymenobacteraceae</taxon>
        <taxon>Pontibacter</taxon>
    </lineage>
</organism>
<keyword evidence="8" id="KW-1185">Reference proteome</keyword>
<dbReference type="InterPro" id="IPR007886">
    <property type="entry name" value="AlaDH/PNT_N"/>
</dbReference>
<keyword evidence="3" id="KW-0560">Oxidoreductase</keyword>
<dbReference type="STRING" id="400092.PKOR_00885"/>
<dbReference type="Pfam" id="PF01262">
    <property type="entry name" value="AlaDh_PNT_C"/>
    <property type="match status" value="1"/>
</dbReference>
<evidence type="ECO:0000256" key="1">
    <source>
        <dbReference type="ARBA" id="ARBA00005689"/>
    </source>
</evidence>
<protein>
    <recommendedName>
        <fullName evidence="2">alanine dehydrogenase</fullName>
        <ecNumber evidence="2">1.4.1.1</ecNumber>
    </recommendedName>
</protein>
<dbReference type="KEGG" id="pko:PKOR_00885"/>
<proteinExistence type="inferred from homology"/>
<dbReference type="CDD" id="cd05305">
    <property type="entry name" value="L-AlaDH"/>
    <property type="match status" value="1"/>
</dbReference>
<dbReference type="InterPro" id="IPR036291">
    <property type="entry name" value="NAD(P)-bd_dom_sf"/>
</dbReference>
<evidence type="ECO:0000259" key="5">
    <source>
        <dbReference type="SMART" id="SM01002"/>
    </source>
</evidence>
<comment type="similarity">
    <text evidence="1">Belongs to the AlaDH/PNT family.</text>
</comment>
<evidence type="ECO:0000256" key="4">
    <source>
        <dbReference type="ARBA" id="ARBA00023027"/>
    </source>
</evidence>
<dbReference type="PANTHER" id="PTHR42795:SF1">
    <property type="entry name" value="ALANINE DEHYDROGENASE"/>
    <property type="match status" value="1"/>
</dbReference>
<gene>
    <name evidence="7" type="ORF">PKOR_00885</name>
</gene>
<dbReference type="EC" id="1.4.1.1" evidence="2"/>
<evidence type="ECO:0000313" key="7">
    <source>
        <dbReference type="EMBL" id="AKD01960.1"/>
    </source>
</evidence>
<dbReference type="PROSITE" id="PS00837">
    <property type="entry name" value="ALADH_PNT_2"/>
    <property type="match status" value="1"/>
</dbReference>
<feature type="domain" description="Alanine dehydrogenase/pyridine nucleotide transhydrogenase NAD(H)-binding" evidence="5">
    <location>
        <begin position="182"/>
        <end position="330"/>
    </location>
</feature>
<dbReference type="GO" id="GO:0000286">
    <property type="term" value="F:alanine dehydrogenase activity"/>
    <property type="evidence" value="ECO:0007669"/>
    <property type="project" value="UniProtKB-EC"/>
</dbReference>
<name>A0A0E3ZCN5_9BACT</name>
<dbReference type="Proteomes" id="UP000033109">
    <property type="component" value="Chromosome"/>
</dbReference>
<evidence type="ECO:0000256" key="3">
    <source>
        <dbReference type="ARBA" id="ARBA00023002"/>
    </source>
</evidence>
<evidence type="ECO:0000259" key="6">
    <source>
        <dbReference type="SMART" id="SM01003"/>
    </source>
</evidence>
<dbReference type="InterPro" id="IPR008143">
    <property type="entry name" value="Ala_DH/PNT_CS2"/>
</dbReference>
<dbReference type="GO" id="GO:0005886">
    <property type="term" value="C:plasma membrane"/>
    <property type="evidence" value="ECO:0007669"/>
    <property type="project" value="TreeGrafter"/>
</dbReference>
<dbReference type="OrthoDB" id="9804592at2"/>
<dbReference type="AlphaFoldDB" id="A0A0E3ZCN5"/>
<dbReference type="SMART" id="SM01002">
    <property type="entry name" value="AlaDh_PNT_C"/>
    <property type="match status" value="1"/>
</dbReference>
<evidence type="ECO:0000256" key="2">
    <source>
        <dbReference type="ARBA" id="ARBA00012897"/>
    </source>
</evidence>
<dbReference type="HOGENOM" id="CLU_003376_3_0_10"/>
<dbReference type="InterPro" id="IPR007698">
    <property type="entry name" value="AlaDH/PNT_NAD(H)-bd"/>
</dbReference>
<dbReference type="RefSeq" id="WP_046308665.1">
    <property type="nucleotide sequence ID" value="NZ_CBCSCY010000062.1"/>
</dbReference>
<dbReference type="GO" id="GO:0042853">
    <property type="term" value="P:L-alanine catabolic process"/>
    <property type="evidence" value="ECO:0007669"/>
    <property type="project" value="InterPro"/>
</dbReference>
<keyword evidence="4" id="KW-0520">NAD</keyword>
<accession>A0A0E3ZCN5</accession>
<evidence type="ECO:0000313" key="8">
    <source>
        <dbReference type="Proteomes" id="UP000033109"/>
    </source>
</evidence>
<dbReference type="EMBL" id="CP009621">
    <property type="protein sequence ID" value="AKD01960.1"/>
    <property type="molecule type" value="Genomic_DNA"/>
</dbReference>
<sequence>MTEKFAVELGKIATSQALYPKESMLAVEDRRRSLFIGIPKESSFQENRIGLTPDSVKQLIDQGHRIQIEAGAGSPSKYSDNEYSEAGARIVYSTEEVYEADIILKIAPPTYDEIEYLRPGQTLISALQFGNLTSDYINALLRKKINAISFELIRDKSDAKPVVRAMSEIAGSTVMMVAAEYLSSSNEGKGIILGGITGVAPTKVVILGAGSVAEFAARAALGLGAEVRVFDNHIYKLRRLKHNVGAQIFTSTLDKAIMYNEIKQADVVIGAFVADEGQITCVVEESVVAQMNPGSIIIDVCIDQGGCFETSEITSHSRPIYRKYDIIHYCVPNIPSRVPRTASQALSNIFTPIFTEFSKYGGINEVLFMNEHYRSGVYIYKGSLTNAHIAKKFGMRYKELGLMIAVRN</sequence>
<dbReference type="SUPFAM" id="SSF52283">
    <property type="entry name" value="Formate/glycerate dehydrogenase catalytic domain-like"/>
    <property type="match status" value="1"/>
</dbReference>
<dbReference type="InterPro" id="IPR008141">
    <property type="entry name" value="Ala_DH"/>
</dbReference>
<dbReference type="SUPFAM" id="SSF51735">
    <property type="entry name" value="NAD(P)-binding Rossmann-fold domains"/>
    <property type="match status" value="1"/>
</dbReference>
<dbReference type="SMART" id="SM01003">
    <property type="entry name" value="AlaDh_PNT_N"/>
    <property type="match status" value="1"/>
</dbReference>
<dbReference type="Pfam" id="PF05222">
    <property type="entry name" value="AlaDh_PNT_N"/>
    <property type="match status" value="1"/>
</dbReference>
<dbReference type="Gene3D" id="3.40.50.720">
    <property type="entry name" value="NAD(P)-binding Rossmann-like Domain"/>
    <property type="match status" value="2"/>
</dbReference>
<dbReference type="PATRIC" id="fig|400092.3.peg.203"/>
<feature type="domain" description="Alanine dehydrogenase/pyridine nucleotide transhydrogenase N-terminal" evidence="6">
    <location>
        <begin position="37"/>
        <end position="170"/>
    </location>
</feature>
<reference evidence="7 8" key="1">
    <citation type="journal article" date="2015" name="Sci. Rep.">
        <title>Unraveling adaptation of Pontibacter korlensis to radiation and infertility in desert through complete genome and comparative transcriptomic analysis.</title>
        <authorList>
            <person name="Dai J."/>
            <person name="Dai W."/>
            <person name="Qiu C."/>
            <person name="Yang Z."/>
            <person name="Zhang Y."/>
            <person name="Zhou M."/>
            <person name="Zhang L."/>
            <person name="Fang C."/>
            <person name="Gao Q."/>
            <person name="Yang Q."/>
            <person name="Li X."/>
            <person name="Wang Z."/>
            <person name="Wang Z."/>
            <person name="Jia Z."/>
            <person name="Chen X."/>
        </authorList>
    </citation>
    <scope>NUCLEOTIDE SEQUENCE [LARGE SCALE GENOMIC DNA]</scope>
    <source>
        <strain evidence="7 8">X14-1T</strain>
    </source>
</reference>
<dbReference type="PANTHER" id="PTHR42795">
    <property type="entry name" value="ALANINE DEHYDROGENASE"/>
    <property type="match status" value="1"/>
</dbReference>